<dbReference type="InterPro" id="IPR033396">
    <property type="entry name" value="DUF5107"/>
</dbReference>
<name>A0ABV9QKU4_9FIRM</name>
<evidence type="ECO:0000313" key="3">
    <source>
        <dbReference type="Proteomes" id="UP001595916"/>
    </source>
</evidence>
<dbReference type="Pfam" id="PF17128">
    <property type="entry name" value="DUF5107"/>
    <property type="match status" value="1"/>
</dbReference>
<proteinExistence type="predicted"/>
<keyword evidence="3" id="KW-1185">Reference proteome</keyword>
<sequence>MTESFHLNQEAYILENDKLKVCVLKNFGAKIASITHKKTDFEFLFQPSLKKYRLPVPNGGFADFDTSGLDDTIPTIDACSYPGTTWLLPDHGDVWSRRWEFSLRGPLLKASINLASVPLLFERDMELRDNRLVLSYSLTNNTNKAYHYLWALHGLNRVEEDTKLLFLKREEEIINVKDDRIFDFDWRDLSEFSDKSSYKFYISKELSTDKVGLYYPNKQLSYIIHFDPSELPYLGIWFTKGGFKGEYNCALEPCNGFYDSLERCVENGKSAFIEAFSTKTWTVEIEIRDDIEGDC</sequence>
<evidence type="ECO:0000313" key="2">
    <source>
        <dbReference type="EMBL" id="MFC4804352.1"/>
    </source>
</evidence>
<reference evidence="3" key="1">
    <citation type="journal article" date="2019" name="Int. J. Syst. Evol. Microbiol.">
        <title>The Global Catalogue of Microorganisms (GCM) 10K type strain sequencing project: providing services to taxonomists for standard genome sequencing and annotation.</title>
        <authorList>
            <consortium name="The Broad Institute Genomics Platform"/>
            <consortium name="The Broad Institute Genome Sequencing Center for Infectious Disease"/>
            <person name="Wu L."/>
            <person name="Ma J."/>
        </authorList>
    </citation>
    <scope>NUCLEOTIDE SEQUENCE [LARGE SCALE GENOMIC DNA]</scope>
    <source>
        <strain evidence="3">CCUG 46385</strain>
    </source>
</reference>
<gene>
    <name evidence="2" type="ORF">ACFO4R_04580</name>
</gene>
<feature type="domain" description="DUF5107" evidence="1">
    <location>
        <begin position="13"/>
        <end position="59"/>
    </location>
</feature>
<dbReference type="SUPFAM" id="SSF74650">
    <property type="entry name" value="Galactose mutarotase-like"/>
    <property type="match status" value="1"/>
</dbReference>
<dbReference type="Proteomes" id="UP001595916">
    <property type="component" value="Unassembled WGS sequence"/>
</dbReference>
<evidence type="ECO:0000259" key="1">
    <source>
        <dbReference type="Pfam" id="PF17128"/>
    </source>
</evidence>
<accession>A0ABV9QKU4</accession>
<comment type="caution">
    <text evidence="2">The sequence shown here is derived from an EMBL/GenBank/DDBJ whole genome shotgun (WGS) entry which is preliminary data.</text>
</comment>
<organism evidence="2 3">
    <name type="scientific">Filifactor villosus</name>
    <dbReference type="NCBI Taxonomy" id="29374"/>
    <lineage>
        <taxon>Bacteria</taxon>
        <taxon>Bacillati</taxon>
        <taxon>Bacillota</taxon>
        <taxon>Clostridia</taxon>
        <taxon>Peptostreptococcales</taxon>
        <taxon>Filifactoraceae</taxon>
        <taxon>Filifactor</taxon>
    </lineage>
</organism>
<dbReference type="Gene3D" id="2.70.98.10">
    <property type="match status" value="1"/>
</dbReference>
<dbReference type="EMBL" id="JBHSHL010000014">
    <property type="protein sequence ID" value="MFC4804352.1"/>
    <property type="molecule type" value="Genomic_DNA"/>
</dbReference>
<dbReference type="RefSeq" id="WP_379787860.1">
    <property type="nucleotide sequence ID" value="NZ_JBHSHL010000014.1"/>
</dbReference>
<protein>
    <submittedName>
        <fullName evidence="2">DUF5107 domain-containing protein</fullName>
    </submittedName>
</protein>
<dbReference type="InterPro" id="IPR011013">
    <property type="entry name" value="Gal_mutarotase_sf_dom"/>
</dbReference>
<dbReference type="InterPro" id="IPR014718">
    <property type="entry name" value="GH-type_carb-bd"/>
</dbReference>